<reference evidence="1" key="1">
    <citation type="submission" date="2018-02" db="EMBL/GenBank/DDBJ databases">
        <title>Rhizophora mucronata_Transcriptome.</title>
        <authorList>
            <person name="Meera S.P."/>
            <person name="Sreeshan A."/>
            <person name="Augustine A."/>
        </authorList>
    </citation>
    <scope>NUCLEOTIDE SEQUENCE</scope>
    <source>
        <tissue evidence="1">Leaf</tissue>
    </source>
</reference>
<name>A0A2P2PQB7_RHIMU</name>
<sequence>MCPLKKLSPHFKHWNQTLKSTIKSMEAPMPQNYKLDPPRPFFFKNFFSR</sequence>
<accession>A0A2P2PQB7</accession>
<organism evidence="1">
    <name type="scientific">Rhizophora mucronata</name>
    <name type="common">Asiatic mangrove</name>
    <dbReference type="NCBI Taxonomy" id="61149"/>
    <lineage>
        <taxon>Eukaryota</taxon>
        <taxon>Viridiplantae</taxon>
        <taxon>Streptophyta</taxon>
        <taxon>Embryophyta</taxon>
        <taxon>Tracheophyta</taxon>
        <taxon>Spermatophyta</taxon>
        <taxon>Magnoliopsida</taxon>
        <taxon>eudicotyledons</taxon>
        <taxon>Gunneridae</taxon>
        <taxon>Pentapetalae</taxon>
        <taxon>rosids</taxon>
        <taxon>fabids</taxon>
        <taxon>Malpighiales</taxon>
        <taxon>Rhizophoraceae</taxon>
        <taxon>Rhizophora</taxon>
    </lineage>
</organism>
<protein>
    <submittedName>
        <fullName evidence="1">Uncharacterized protein</fullName>
    </submittedName>
</protein>
<evidence type="ECO:0000313" key="1">
    <source>
        <dbReference type="EMBL" id="MBX56926.1"/>
    </source>
</evidence>
<dbReference type="AlphaFoldDB" id="A0A2P2PQB7"/>
<dbReference type="EMBL" id="GGEC01076442">
    <property type="protein sequence ID" value="MBX56926.1"/>
    <property type="molecule type" value="Transcribed_RNA"/>
</dbReference>
<proteinExistence type="predicted"/>